<protein>
    <recommendedName>
        <fullName evidence="7">NGG1p interacting factor NIF3</fullName>
    </recommendedName>
</protein>
<dbReference type="Proteomes" id="UP000276603">
    <property type="component" value="Unassembled WGS sequence"/>
</dbReference>
<organism evidence="5 6">
    <name type="scientific">Ulvibacterium marinum</name>
    <dbReference type="NCBI Taxonomy" id="2419782"/>
    <lineage>
        <taxon>Bacteria</taxon>
        <taxon>Pseudomonadati</taxon>
        <taxon>Bacteroidota</taxon>
        <taxon>Flavobacteriia</taxon>
        <taxon>Flavobacteriales</taxon>
        <taxon>Flavobacteriaceae</taxon>
        <taxon>Ulvibacterium</taxon>
    </lineage>
</organism>
<evidence type="ECO:0000313" key="6">
    <source>
        <dbReference type="Proteomes" id="UP000276603"/>
    </source>
</evidence>
<evidence type="ECO:0000313" key="5">
    <source>
        <dbReference type="EMBL" id="RKN78552.1"/>
    </source>
</evidence>
<feature type="signal peptide" evidence="4">
    <location>
        <begin position="1"/>
        <end position="19"/>
    </location>
</feature>
<name>A0A3B0BZD1_9FLAO</name>
<keyword evidence="6" id="KW-1185">Reference proteome</keyword>
<dbReference type="PANTHER" id="PTHR13799">
    <property type="entry name" value="NGG1 INTERACTING FACTOR 3"/>
    <property type="match status" value="1"/>
</dbReference>
<dbReference type="InterPro" id="IPR002678">
    <property type="entry name" value="DUF34/NIF3"/>
</dbReference>
<dbReference type="OrthoDB" id="1116574at2"/>
<reference evidence="5 6" key="1">
    <citation type="submission" date="2018-10" db="EMBL/GenBank/DDBJ databases">
        <title>Ulvibacterium marinum gen. nov., sp. nov., a novel marine bacterium of the family Flavobacteriaceae, isolated from a culture of the green alga Ulva prolifera.</title>
        <authorList>
            <person name="Zhang Z."/>
        </authorList>
    </citation>
    <scope>NUCLEOTIDE SEQUENCE [LARGE SCALE GENOMIC DNA]</scope>
    <source>
        <strain evidence="5 6">CCMM003</strain>
    </source>
</reference>
<feature type="binding site" evidence="3">
    <location>
        <position position="87"/>
    </location>
    <ligand>
        <name>a divalent metal cation</name>
        <dbReference type="ChEBI" id="CHEBI:60240"/>
        <label>1</label>
    </ligand>
</feature>
<keyword evidence="4" id="KW-0732">Signal</keyword>
<dbReference type="AlphaFoldDB" id="A0A3B0BZD1"/>
<feature type="binding site" evidence="3">
    <location>
        <position position="249"/>
    </location>
    <ligand>
        <name>a divalent metal cation</name>
        <dbReference type="ChEBI" id="CHEBI:60240"/>
        <label>1</label>
    </ligand>
</feature>
<evidence type="ECO:0000256" key="4">
    <source>
        <dbReference type="SAM" id="SignalP"/>
    </source>
</evidence>
<dbReference type="InterPro" id="IPR036069">
    <property type="entry name" value="DUF34/NIF3_sf"/>
</dbReference>
<feature type="chain" id="PRO_5017382595" description="NGG1p interacting factor NIF3" evidence="4">
    <location>
        <begin position="20"/>
        <end position="285"/>
    </location>
</feature>
<comment type="caution">
    <text evidence="5">The sequence shown here is derived from an EMBL/GenBank/DDBJ whole genome shotgun (WGS) entry which is preliminary data.</text>
</comment>
<keyword evidence="2 3" id="KW-0479">Metal-binding</keyword>
<gene>
    <name evidence="5" type="ORF">D7Z94_20290</name>
</gene>
<evidence type="ECO:0008006" key="7">
    <source>
        <dbReference type="Google" id="ProtNLM"/>
    </source>
</evidence>
<dbReference type="PANTHER" id="PTHR13799:SF14">
    <property type="entry name" value="GTP CYCLOHYDROLASE 1 TYPE 2 HOMOLOG"/>
    <property type="match status" value="1"/>
</dbReference>
<dbReference type="SUPFAM" id="SSF102705">
    <property type="entry name" value="NIF3 (NGG1p interacting factor 3)-like"/>
    <property type="match status" value="1"/>
</dbReference>
<evidence type="ECO:0000256" key="1">
    <source>
        <dbReference type="ARBA" id="ARBA00006964"/>
    </source>
</evidence>
<proteinExistence type="inferred from homology"/>
<dbReference type="GO" id="GO:0005737">
    <property type="term" value="C:cytoplasm"/>
    <property type="evidence" value="ECO:0007669"/>
    <property type="project" value="TreeGrafter"/>
</dbReference>
<dbReference type="Pfam" id="PF01784">
    <property type="entry name" value="DUF34_NIF3"/>
    <property type="match status" value="1"/>
</dbReference>
<sequence length="285" mass="32703">MRTLVHLILIGFFPALFFAQDTPVVTSGELIKTIIEKTGSAEVPNTVDVIKEGDPETPVTGVVTCMFATMEVLQEAVEKNCNLIITHEPTYYNHLDQTEQFQEDSVFLEKQKFIKDHKLVIWRFHDYIHRIQPDGIVTGMTEKLGWEENRDADNPYKFTFPQITLKELLKNIKRTFPENGFHVVGNPEMKLSTLMFVPGASGSSAHIRQLRKKEVDVVVAGEVPQWETYEYVRDANTQGRKKAIVFIGHIYSEGSGMKFCADWMREFVTDIPIHYIDCGSSYWTY</sequence>
<evidence type="ECO:0000256" key="3">
    <source>
        <dbReference type="PIRSR" id="PIRSR602678-1"/>
    </source>
</evidence>
<comment type="similarity">
    <text evidence="1">Belongs to the GTP cyclohydrolase I type 2/NIF3 family.</text>
</comment>
<dbReference type="EMBL" id="RBCJ01000004">
    <property type="protein sequence ID" value="RKN78552.1"/>
    <property type="molecule type" value="Genomic_DNA"/>
</dbReference>
<dbReference type="GO" id="GO:0046872">
    <property type="term" value="F:metal ion binding"/>
    <property type="evidence" value="ECO:0007669"/>
    <property type="project" value="UniProtKB-KW"/>
</dbReference>
<evidence type="ECO:0000256" key="2">
    <source>
        <dbReference type="ARBA" id="ARBA00022723"/>
    </source>
</evidence>
<dbReference type="Gene3D" id="3.40.1390.30">
    <property type="entry name" value="NIF3 (NGG1p interacting factor 3)-like"/>
    <property type="match status" value="2"/>
</dbReference>
<feature type="binding site" evidence="3">
    <location>
        <position position="253"/>
    </location>
    <ligand>
        <name>a divalent metal cation</name>
        <dbReference type="ChEBI" id="CHEBI:60240"/>
        <label>1</label>
    </ligand>
</feature>
<dbReference type="RefSeq" id="WP_120713458.1">
    <property type="nucleotide sequence ID" value="NZ_RBCJ01000004.1"/>
</dbReference>
<accession>A0A3B0BZD1</accession>